<dbReference type="PATRIC" id="fig|1121098.3.peg.2674"/>
<dbReference type="Gene3D" id="3.30.160.100">
    <property type="entry name" value="Ribosome hibernation promotion factor-like"/>
    <property type="match status" value="1"/>
</dbReference>
<dbReference type="SUPFAM" id="SSF69754">
    <property type="entry name" value="Ribosome binding protein Y (YfiA homologue)"/>
    <property type="match status" value="1"/>
</dbReference>
<dbReference type="InterPro" id="IPR036567">
    <property type="entry name" value="RHF-like"/>
</dbReference>
<dbReference type="OrthoDB" id="9808702at2"/>
<keyword evidence="2" id="KW-1185">Reference proteome</keyword>
<dbReference type="HOGENOM" id="CLU_071472_5_1_10"/>
<organism evidence="1 2">
    <name type="scientific">Phocaeicola massiliensis B84634 = Timone 84634 = DSM 17679 = JCM 13223</name>
    <dbReference type="NCBI Taxonomy" id="1121098"/>
    <lineage>
        <taxon>Bacteria</taxon>
        <taxon>Pseudomonadati</taxon>
        <taxon>Bacteroidota</taxon>
        <taxon>Bacteroidia</taxon>
        <taxon>Bacteroidales</taxon>
        <taxon>Bacteroidaceae</taxon>
        <taxon>Phocaeicola</taxon>
    </lineage>
</organism>
<dbReference type="EMBL" id="AQHY01000028">
    <property type="protein sequence ID" value="EOA54161.1"/>
    <property type="molecule type" value="Genomic_DNA"/>
</dbReference>
<gene>
    <name evidence="1" type="ORF">HMPREF1534_02640</name>
</gene>
<dbReference type="RefSeq" id="WP_005941921.1">
    <property type="nucleotide sequence ID" value="NZ_KB890322.1"/>
</dbReference>
<dbReference type="NCBIfam" id="TIGR00741">
    <property type="entry name" value="yfiA"/>
    <property type="match status" value="1"/>
</dbReference>
<name>U6REJ4_9BACT</name>
<dbReference type="CDD" id="cd00552">
    <property type="entry name" value="RaiA"/>
    <property type="match status" value="1"/>
</dbReference>
<sequence>MEVRIQAIHFDASEKLQDFIQKKTAKLEKYCDDINKVEVSLKVVKPETAMNKEAGIKVLAMNGEFFAEKVSDTFEEAIDVCVDALSKQLTKTKEKLRGK</sequence>
<dbReference type="InterPro" id="IPR003489">
    <property type="entry name" value="RHF/RaiA"/>
</dbReference>
<evidence type="ECO:0000313" key="1">
    <source>
        <dbReference type="EMBL" id="EOA54161.1"/>
    </source>
</evidence>
<dbReference type="AlphaFoldDB" id="U6REJ4"/>
<dbReference type="GeneID" id="60061452"/>
<protein>
    <submittedName>
        <fullName evidence="1">Ribosomal subunit interface protein</fullName>
    </submittedName>
</protein>
<comment type="caution">
    <text evidence="1">The sequence shown here is derived from an EMBL/GenBank/DDBJ whole genome shotgun (WGS) entry which is preliminary data.</text>
</comment>
<dbReference type="STRING" id="1121098.HMPREF1534_02640"/>
<dbReference type="Proteomes" id="UP000017831">
    <property type="component" value="Unassembled WGS sequence"/>
</dbReference>
<dbReference type="Pfam" id="PF02482">
    <property type="entry name" value="Ribosomal_S30AE"/>
    <property type="match status" value="1"/>
</dbReference>
<evidence type="ECO:0000313" key="2">
    <source>
        <dbReference type="Proteomes" id="UP000017831"/>
    </source>
</evidence>
<dbReference type="eggNOG" id="COG1544">
    <property type="taxonomic scope" value="Bacteria"/>
</dbReference>
<reference evidence="1 2" key="1">
    <citation type="submission" date="2013-04" db="EMBL/GenBank/DDBJ databases">
        <title>The Genome Sequence of Bacteroides massiliensis DSM 17679.</title>
        <authorList>
            <consortium name="The Broad Institute Genomics Platform"/>
            <person name="Earl A."/>
            <person name="Ward D."/>
            <person name="Feldgarden M."/>
            <person name="Gevers D."/>
            <person name="Martens E."/>
            <person name="Fenner L."/>
            <person name="Roux V."/>
            <person name="Mallet M.N."/>
            <person name="Raoult D."/>
            <person name="Walker B."/>
            <person name="Young S."/>
            <person name="Zeng Q."/>
            <person name="Gargeya S."/>
            <person name="Fitzgerald M."/>
            <person name="Haas B."/>
            <person name="Abouelleil A."/>
            <person name="Allen A.W."/>
            <person name="Alvarado L."/>
            <person name="Arachchi H.M."/>
            <person name="Berlin A.M."/>
            <person name="Chapman S.B."/>
            <person name="Gainer-Dewar J."/>
            <person name="Goldberg J."/>
            <person name="Griggs A."/>
            <person name="Gujja S."/>
            <person name="Hansen M."/>
            <person name="Howarth C."/>
            <person name="Imamovic A."/>
            <person name="Ireland A."/>
            <person name="Larimer J."/>
            <person name="McCowan C."/>
            <person name="Murphy C."/>
            <person name="Pearson M."/>
            <person name="Poon T.W."/>
            <person name="Priest M."/>
            <person name="Roberts A."/>
            <person name="Saif S."/>
            <person name="Shea T."/>
            <person name="Sisk P."/>
            <person name="Sykes S."/>
            <person name="Wortman J."/>
            <person name="Nusbaum C."/>
            <person name="Birren B."/>
        </authorList>
    </citation>
    <scope>NUCLEOTIDE SEQUENCE [LARGE SCALE GENOMIC DNA]</scope>
    <source>
        <strain evidence="2">B84634 / Timone 84634 / DSM 17679 / JCM 13223</strain>
    </source>
</reference>
<proteinExistence type="predicted"/>
<accession>U6REJ4</accession>